<evidence type="ECO:0000256" key="2">
    <source>
        <dbReference type="ARBA" id="ARBA00004718"/>
    </source>
</evidence>
<dbReference type="GO" id="GO:0005524">
    <property type="term" value="F:ATP binding"/>
    <property type="evidence" value="ECO:0007669"/>
    <property type="project" value="UniProtKB-UniRule"/>
</dbReference>
<feature type="binding site" evidence="14">
    <location>
        <position position="456"/>
    </location>
    <ligand>
        <name>Zn(2+)</name>
        <dbReference type="ChEBI" id="CHEBI:29105"/>
    </ligand>
</feature>
<dbReference type="EMBL" id="GL883010">
    <property type="protein sequence ID" value="EGG21879.1"/>
    <property type="molecule type" value="Genomic_DNA"/>
</dbReference>
<dbReference type="InterPro" id="IPR035985">
    <property type="entry name" value="Ubiquitin-activating_enz"/>
</dbReference>
<dbReference type="STRING" id="1054147.F4PUL5"/>
<evidence type="ECO:0000256" key="6">
    <source>
        <dbReference type="ARBA" id="ARBA00022741"/>
    </source>
</evidence>
<dbReference type="Gene3D" id="3.10.290.20">
    <property type="entry name" value="Ubiquitin-like 2 activating enzyme e1b. Chain: B, domain 3"/>
    <property type="match status" value="1"/>
</dbReference>
<feature type="binding site" evidence="14">
    <location>
        <position position="459"/>
    </location>
    <ligand>
        <name>Zn(2+)</name>
        <dbReference type="ChEBI" id="CHEBI:29105"/>
    </ligand>
</feature>
<evidence type="ECO:0000259" key="16">
    <source>
        <dbReference type="Pfam" id="PF00899"/>
    </source>
</evidence>
<comment type="subcellular location">
    <subcellularLocation>
        <location evidence="1">Nucleus</location>
    </subcellularLocation>
</comment>
<dbReference type="OMA" id="TPSEHIH"/>
<feature type="binding site" evidence="13">
    <location>
        <begin position="79"/>
        <end position="82"/>
    </location>
    <ligand>
        <name>ATP</name>
        <dbReference type="ChEBI" id="CHEBI:30616"/>
    </ligand>
</feature>
<feature type="domain" description="THIF-type NAD/FAD binding fold" evidence="16">
    <location>
        <begin position="29"/>
        <end position="457"/>
    </location>
</feature>
<feature type="binding site" evidence="13">
    <location>
        <begin position="47"/>
        <end position="52"/>
    </location>
    <ligand>
        <name>ATP</name>
        <dbReference type="ChEBI" id="CHEBI:30616"/>
    </ligand>
</feature>
<keyword evidence="7 11" id="KW-0833">Ubl conjugation pathway</keyword>
<feature type="compositionally biased region" description="Acidic residues" evidence="15">
    <location>
        <begin position="619"/>
        <end position="630"/>
    </location>
</feature>
<evidence type="ECO:0000256" key="10">
    <source>
        <dbReference type="ARBA" id="ARBA00023242"/>
    </source>
</evidence>
<sequence>MNVVVDTDIYINREKERMTEDKFQHIRDCIGDDVFEKVQKAKVLVVGAGGIGCELLKNLVLSGFKDIHIIDLDTIDLSNLNRQFLFRKHHIGMSKAKIAREAVLKYNPDVNIEAHEGDIKNQQYGHQYFQRFDLVMNALDNLSARKHVNRMCLSVGVPLVESGTAGYLGQATVILKEKTECFECLPKEAPKEFAVCTIRSNPSSPIHCIVWAKMLYGRLFDVADENNAVTDMDDNIVEGDPEKGTEVRDTKLEQAKAKGYDHWVFHKVFHTDIDRLARMKDLWTGKTPPTPLLLDDLLNNYQKNNGNNNNNNNGTITTKSIALNSQIVNSFEDNTRAFVEVIKKLKERLEKDGAKSWDKDDDLALDFVVAASNIRSHIFGIPLKSKFDIKQMAGNIVPAIATTNAIISGFIVLEAFKILSSRDQIQEKCKTTFLFKQPSNKRVIYPVSIDQPNKSCYVCSQTVVTLKIDTNTTTIGKLVNEVLKKGLAFHEPMIMKGQSMIYEGGDDLDKEELDARKMVEQKPMITFGLSDNAIIEVHDYLQDIKVSILISHCDKFEDQNKFFEVSGKPPQVQSDTTTAATTTTTDGTVQQEDIDEVEIIEYPPPSDGKLKRKEREQDDITVEEEQMQEEQDPHKRTKK</sequence>
<evidence type="ECO:0000259" key="17">
    <source>
        <dbReference type="Pfam" id="PF10585"/>
    </source>
</evidence>
<dbReference type="GO" id="GO:0019948">
    <property type="term" value="F:SUMO activating enzyme activity"/>
    <property type="evidence" value="ECO:0007669"/>
    <property type="project" value="UniProtKB-UniRule"/>
</dbReference>
<dbReference type="Gene3D" id="1.10.10.520">
    <property type="entry name" value="Ubiquitin activating enzymes (Uba3). Chain: B, domain 2"/>
    <property type="match status" value="1"/>
</dbReference>
<dbReference type="InterPro" id="IPR042449">
    <property type="entry name" value="Ub-E1_IAD_1"/>
</dbReference>
<dbReference type="Gene3D" id="3.50.50.80">
    <property type="entry name" value="Ubiquitin-activating enzyme E1, inactive adenylation domain, subdomain 1"/>
    <property type="match status" value="1"/>
</dbReference>
<keyword evidence="5 11" id="KW-0479">Metal-binding</keyword>
<keyword evidence="20" id="KW-1185">Reference proteome</keyword>
<keyword evidence="9 11" id="KW-0067">ATP-binding</keyword>
<evidence type="ECO:0000256" key="7">
    <source>
        <dbReference type="ARBA" id="ARBA00022786"/>
    </source>
</evidence>
<dbReference type="Pfam" id="PF14732">
    <property type="entry name" value="UAE_UbL"/>
    <property type="match status" value="1"/>
</dbReference>
<keyword evidence="4" id="KW-0808">Transferase</keyword>
<feature type="binding site" evidence="13">
    <location>
        <position position="71"/>
    </location>
    <ligand>
        <name>ATP</name>
        <dbReference type="ChEBI" id="CHEBI:30616"/>
    </ligand>
</feature>
<dbReference type="GO" id="GO:0046872">
    <property type="term" value="F:metal ion binding"/>
    <property type="evidence" value="ECO:0007669"/>
    <property type="project" value="UniProtKB-KW"/>
</dbReference>
<evidence type="ECO:0000256" key="3">
    <source>
        <dbReference type="ARBA" id="ARBA00005673"/>
    </source>
</evidence>
<dbReference type="GO" id="GO:0016740">
    <property type="term" value="F:transferase activity"/>
    <property type="evidence" value="ECO:0007669"/>
    <property type="project" value="UniProtKB-KW"/>
</dbReference>
<evidence type="ECO:0000259" key="18">
    <source>
        <dbReference type="Pfam" id="PF14732"/>
    </source>
</evidence>
<keyword evidence="6 11" id="KW-0547">Nucleotide-binding</keyword>
<dbReference type="GO" id="GO:0031510">
    <property type="term" value="C:SUMO activating enzyme complex"/>
    <property type="evidence" value="ECO:0007669"/>
    <property type="project" value="UniProtKB-UniRule"/>
</dbReference>
<reference evidence="20" key="1">
    <citation type="journal article" date="2011" name="Genome Res.">
        <title>Phylogeny-wide analysis of social amoeba genomes highlights ancient origins for complex intercellular communication.</title>
        <authorList>
            <person name="Heidel A.J."/>
            <person name="Lawal H.M."/>
            <person name="Felder M."/>
            <person name="Schilde C."/>
            <person name="Helps N.R."/>
            <person name="Tunggal B."/>
            <person name="Rivero F."/>
            <person name="John U."/>
            <person name="Schleicher M."/>
            <person name="Eichinger L."/>
            <person name="Platzer M."/>
            <person name="Noegel A.A."/>
            <person name="Schaap P."/>
            <person name="Gloeckner G."/>
        </authorList>
    </citation>
    <scope>NUCLEOTIDE SEQUENCE [LARGE SCALE GENOMIC DNA]</scope>
    <source>
        <strain evidence="20">SH3</strain>
    </source>
</reference>
<dbReference type="PIRSF" id="PIRSF039133">
    <property type="entry name" value="SUMO_E1B"/>
    <property type="match status" value="1"/>
</dbReference>
<feature type="region of interest" description="Disordered" evidence="15">
    <location>
        <begin position="566"/>
        <end position="639"/>
    </location>
</feature>
<evidence type="ECO:0000256" key="14">
    <source>
        <dbReference type="PIRSR" id="PIRSR039133-3"/>
    </source>
</evidence>
<dbReference type="Proteomes" id="UP000007797">
    <property type="component" value="Unassembled WGS sequence"/>
</dbReference>
<dbReference type="InterPro" id="IPR045886">
    <property type="entry name" value="ThiF/MoeB/HesA"/>
</dbReference>
<evidence type="ECO:0000313" key="20">
    <source>
        <dbReference type="Proteomes" id="UP000007797"/>
    </source>
</evidence>
<feature type="binding site" evidence="13">
    <location>
        <position position="95"/>
    </location>
    <ligand>
        <name>ATP</name>
        <dbReference type="ChEBI" id="CHEBI:30616"/>
    </ligand>
</feature>
<dbReference type="InterPro" id="IPR030661">
    <property type="entry name" value="Uba2"/>
</dbReference>
<feature type="compositionally biased region" description="Low complexity" evidence="15">
    <location>
        <begin position="576"/>
        <end position="591"/>
    </location>
</feature>
<dbReference type="Pfam" id="PF00899">
    <property type="entry name" value="ThiF"/>
    <property type="match status" value="1"/>
</dbReference>
<name>F4PUL5_CACFS</name>
<evidence type="ECO:0000256" key="12">
    <source>
        <dbReference type="PIRSR" id="PIRSR039133-1"/>
    </source>
</evidence>
<dbReference type="RefSeq" id="XP_004359730.1">
    <property type="nucleotide sequence ID" value="XM_004359673.1"/>
</dbReference>
<gene>
    <name evidence="19" type="primary">uba2</name>
    <name evidence="19" type="ORF">DFA_01765</name>
</gene>
<feature type="domain" description="Ubiquitin/SUMO-activating enzyme ubiquitin-like" evidence="18">
    <location>
        <begin position="466"/>
        <end position="557"/>
    </location>
</feature>
<proteinExistence type="inferred from homology"/>
<dbReference type="FunFam" id="3.40.50.720:FF:000618">
    <property type="entry name" value="SUMO-activating enzyme subunit 2"/>
    <property type="match status" value="1"/>
</dbReference>
<evidence type="ECO:0000256" key="13">
    <source>
        <dbReference type="PIRSR" id="PIRSR039133-2"/>
    </source>
</evidence>
<evidence type="ECO:0000313" key="19">
    <source>
        <dbReference type="EMBL" id="EGG21879.1"/>
    </source>
</evidence>
<keyword evidence="8 11" id="KW-0862">Zinc</keyword>
<evidence type="ECO:0000256" key="9">
    <source>
        <dbReference type="ARBA" id="ARBA00022840"/>
    </source>
</evidence>
<feature type="active site" description="Glycyl thioester intermediate" evidence="12">
    <location>
        <position position="196"/>
    </location>
</feature>
<feature type="binding site" evidence="14">
    <location>
        <position position="184"/>
    </location>
    <ligand>
        <name>Zn(2+)</name>
        <dbReference type="ChEBI" id="CHEBI:29105"/>
    </ligand>
</feature>
<dbReference type="InterPro" id="IPR028077">
    <property type="entry name" value="UAE_UbL_dom"/>
</dbReference>
<feature type="domain" description="Ubiquitin-activating enzyme SCCH" evidence="17">
    <location>
        <begin position="315"/>
        <end position="390"/>
    </location>
</feature>
<protein>
    <recommendedName>
        <fullName evidence="11">SUMO-activating enzyme subunit</fullName>
    </recommendedName>
</protein>
<dbReference type="GO" id="GO:0016925">
    <property type="term" value="P:protein sumoylation"/>
    <property type="evidence" value="ECO:0007669"/>
    <property type="project" value="UniProtKB-UniRule"/>
</dbReference>
<organism evidence="19 20">
    <name type="scientific">Cavenderia fasciculata</name>
    <name type="common">Slime mold</name>
    <name type="synonym">Dictyostelium fasciculatum</name>
    <dbReference type="NCBI Taxonomy" id="261658"/>
    <lineage>
        <taxon>Eukaryota</taxon>
        <taxon>Amoebozoa</taxon>
        <taxon>Evosea</taxon>
        <taxon>Eumycetozoa</taxon>
        <taxon>Dictyostelia</taxon>
        <taxon>Acytosteliales</taxon>
        <taxon>Cavenderiaceae</taxon>
        <taxon>Cavenderia</taxon>
    </lineage>
</organism>
<dbReference type="AlphaFoldDB" id="F4PUL5"/>
<evidence type="ECO:0000256" key="11">
    <source>
        <dbReference type="PIRNR" id="PIRNR039133"/>
    </source>
</evidence>
<dbReference type="UniPathway" id="UPA00886"/>
<dbReference type="PANTHER" id="PTHR10953">
    <property type="entry name" value="UBIQUITIN-ACTIVATING ENZYME E1"/>
    <property type="match status" value="1"/>
</dbReference>
<feature type="binding site" evidence="13">
    <location>
        <begin position="140"/>
        <end position="145"/>
    </location>
    <ligand>
        <name>ATP</name>
        <dbReference type="ChEBI" id="CHEBI:30616"/>
    </ligand>
</feature>
<dbReference type="GO" id="GO:0005737">
    <property type="term" value="C:cytoplasm"/>
    <property type="evidence" value="ECO:0007669"/>
    <property type="project" value="TreeGrafter"/>
</dbReference>
<evidence type="ECO:0000256" key="4">
    <source>
        <dbReference type="ARBA" id="ARBA00022679"/>
    </source>
</evidence>
<dbReference type="Pfam" id="PF10585">
    <property type="entry name" value="UBA_E1_SCCH"/>
    <property type="match status" value="1"/>
</dbReference>
<evidence type="ECO:0000256" key="5">
    <source>
        <dbReference type="ARBA" id="ARBA00022723"/>
    </source>
</evidence>
<dbReference type="FunFam" id="3.50.50.80:FF:000002">
    <property type="entry name" value="SUMO-activating enzyme subunit 2"/>
    <property type="match status" value="1"/>
</dbReference>
<dbReference type="InterPro" id="IPR000594">
    <property type="entry name" value="ThiF_NAD_FAD-bd"/>
</dbReference>
<dbReference type="InterPro" id="IPR019572">
    <property type="entry name" value="UBA_E1_SCCH"/>
</dbReference>
<dbReference type="KEGG" id="dfa:DFA_01765"/>
<dbReference type="OrthoDB" id="10255449at2759"/>
<comment type="pathway">
    <text evidence="2 11">Protein modification; protein sumoylation.</text>
</comment>
<evidence type="ECO:0000256" key="1">
    <source>
        <dbReference type="ARBA" id="ARBA00004123"/>
    </source>
</evidence>
<dbReference type="PANTHER" id="PTHR10953:SF5">
    <property type="entry name" value="SUMO-ACTIVATING ENZYME SUBUNIT 2"/>
    <property type="match status" value="1"/>
</dbReference>
<dbReference type="GeneID" id="14873442"/>
<feature type="binding site" evidence="14">
    <location>
        <position position="181"/>
    </location>
    <ligand>
        <name>Zn(2+)</name>
        <dbReference type="ChEBI" id="CHEBI:29105"/>
    </ligand>
</feature>
<comment type="similarity">
    <text evidence="3 11">Belongs to the ubiquitin-activating E1 family.</text>
</comment>
<accession>F4PUL5</accession>
<evidence type="ECO:0000256" key="8">
    <source>
        <dbReference type="ARBA" id="ARBA00022833"/>
    </source>
</evidence>
<comment type="subunit">
    <text evidence="11">Heterodimer.</text>
</comment>
<evidence type="ECO:0000256" key="15">
    <source>
        <dbReference type="SAM" id="MobiDB-lite"/>
    </source>
</evidence>
<keyword evidence="10" id="KW-0539">Nucleus</keyword>
<dbReference type="SUPFAM" id="SSF69572">
    <property type="entry name" value="Activating enzymes of the ubiquitin-like proteins"/>
    <property type="match status" value="1"/>
</dbReference>
<dbReference type="InterPro" id="IPR023318">
    <property type="entry name" value="Ub_act_enz_dom_a_sf"/>
</dbReference>